<reference evidence="1 2" key="2">
    <citation type="journal article" date="2022" name="Mol. Ecol. Resour.">
        <title>The genomes of chicory, endive, great burdock and yacon provide insights into Asteraceae paleo-polyploidization history and plant inulin production.</title>
        <authorList>
            <person name="Fan W."/>
            <person name="Wang S."/>
            <person name="Wang H."/>
            <person name="Wang A."/>
            <person name="Jiang F."/>
            <person name="Liu H."/>
            <person name="Zhao H."/>
            <person name="Xu D."/>
            <person name="Zhang Y."/>
        </authorList>
    </citation>
    <scope>NUCLEOTIDE SEQUENCE [LARGE SCALE GENOMIC DNA]</scope>
    <source>
        <strain evidence="2">cv. Punajuju</strain>
        <tissue evidence="1">Leaves</tissue>
    </source>
</reference>
<name>A0ACB8Z240_CICIN</name>
<feature type="non-terminal residue" evidence="1">
    <location>
        <position position="1"/>
    </location>
</feature>
<proteinExistence type="predicted"/>
<sequence length="74" mass="8376">VTIDCNCRSIVLFVFAVRCRCIVAIELEIKRINGVGILSCSRRRARLSENVGGSGSRWWHVVETKAAGSWRWQV</sequence>
<dbReference type="Proteomes" id="UP001055811">
    <property type="component" value="Linkage Group LG09"/>
</dbReference>
<comment type="caution">
    <text evidence="1">The sequence shown here is derived from an EMBL/GenBank/DDBJ whole genome shotgun (WGS) entry which is preliminary data.</text>
</comment>
<accession>A0ACB8Z240</accession>
<organism evidence="1 2">
    <name type="scientific">Cichorium intybus</name>
    <name type="common">Chicory</name>
    <dbReference type="NCBI Taxonomy" id="13427"/>
    <lineage>
        <taxon>Eukaryota</taxon>
        <taxon>Viridiplantae</taxon>
        <taxon>Streptophyta</taxon>
        <taxon>Embryophyta</taxon>
        <taxon>Tracheophyta</taxon>
        <taxon>Spermatophyta</taxon>
        <taxon>Magnoliopsida</taxon>
        <taxon>eudicotyledons</taxon>
        <taxon>Gunneridae</taxon>
        <taxon>Pentapetalae</taxon>
        <taxon>asterids</taxon>
        <taxon>campanulids</taxon>
        <taxon>Asterales</taxon>
        <taxon>Asteraceae</taxon>
        <taxon>Cichorioideae</taxon>
        <taxon>Cichorieae</taxon>
        <taxon>Cichoriinae</taxon>
        <taxon>Cichorium</taxon>
    </lineage>
</organism>
<gene>
    <name evidence="1" type="ORF">L2E82_49605</name>
</gene>
<dbReference type="EMBL" id="CM042017">
    <property type="protein sequence ID" value="KAI3691299.1"/>
    <property type="molecule type" value="Genomic_DNA"/>
</dbReference>
<feature type="non-terminal residue" evidence="1">
    <location>
        <position position="74"/>
    </location>
</feature>
<protein>
    <submittedName>
        <fullName evidence="1">Uncharacterized protein</fullName>
    </submittedName>
</protein>
<reference evidence="2" key="1">
    <citation type="journal article" date="2022" name="Mol. Ecol. Resour.">
        <title>The genomes of chicory, endive, great burdock and yacon provide insights into Asteraceae palaeo-polyploidization history and plant inulin production.</title>
        <authorList>
            <person name="Fan W."/>
            <person name="Wang S."/>
            <person name="Wang H."/>
            <person name="Wang A."/>
            <person name="Jiang F."/>
            <person name="Liu H."/>
            <person name="Zhao H."/>
            <person name="Xu D."/>
            <person name="Zhang Y."/>
        </authorList>
    </citation>
    <scope>NUCLEOTIDE SEQUENCE [LARGE SCALE GENOMIC DNA]</scope>
    <source>
        <strain evidence="2">cv. Punajuju</strain>
    </source>
</reference>
<evidence type="ECO:0000313" key="2">
    <source>
        <dbReference type="Proteomes" id="UP001055811"/>
    </source>
</evidence>
<keyword evidence="2" id="KW-1185">Reference proteome</keyword>
<evidence type="ECO:0000313" key="1">
    <source>
        <dbReference type="EMBL" id="KAI3691299.1"/>
    </source>
</evidence>